<dbReference type="Proteomes" id="UP000654075">
    <property type="component" value="Unassembled WGS sequence"/>
</dbReference>
<name>A0A813EJI1_POLGL</name>
<comment type="caution">
    <text evidence="1">The sequence shown here is derived from an EMBL/GenBank/DDBJ whole genome shotgun (WGS) entry which is preliminary data.</text>
</comment>
<dbReference type="AlphaFoldDB" id="A0A813EJI1"/>
<proteinExistence type="predicted"/>
<evidence type="ECO:0000313" key="1">
    <source>
        <dbReference type="EMBL" id="CAE8598382.1"/>
    </source>
</evidence>
<organism evidence="1 2">
    <name type="scientific">Polarella glacialis</name>
    <name type="common">Dinoflagellate</name>
    <dbReference type="NCBI Taxonomy" id="89957"/>
    <lineage>
        <taxon>Eukaryota</taxon>
        <taxon>Sar</taxon>
        <taxon>Alveolata</taxon>
        <taxon>Dinophyceae</taxon>
        <taxon>Suessiales</taxon>
        <taxon>Suessiaceae</taxon>
        <taxon>Polarella</taxon>
    </lineage>
</organism>
<sequence>LDSDLSSGVRSPVRRSSAVSNKFQCKAVNGLFESTLSTAVLLYAYWGCNFPADNPITQKKFPYERRIIGVLAASSFLSSGLGLMEMDFCVSTSTARRMRRSPRYE</sequence>
<protein>
    <submittedName>
        <fullName evidence="1">Uncharacterized protein</fullName>
    </submittedName>
</protein>
<keyword evidence="2" id="KW-1185">Reference proteome</keyword>
<gene>
    <name evidence="1" type="ORF">PGLA1383_LOCUS16791</name>
</gene>
<feature type="non-terminal residue" evidence="1">
    <location>
        <position position="105"/>
    </location>
</feature>
<evidence type="ECO:0000313" key="2">
    <source>
        <dbReference type="Proteomes" id="UP000654075"/>
    </source>
</evidence>
<feature type="non-terminal residue" evidence="1">
    <location>
        <position position="1"/>
    </location>
</feature>
<reference evidence="1" key="1">
    <citation type="submission" date="2021-02" db="EMBL/GenBank/DDBJ databases">
        <authorList>
            <person name="Dougan E. K."/>
            <person name="Rhodes N."/>
            <person name="Thang M."/>
            <person name="Chan C."/>
        </authorList>
    </citation>
    <scope>NUCLEOTIDE SEQUENCE</scope>
</reference>
<dbReference type="EMBL" id="CAJNNV010010231">
    <property type="protein sequence ID" value="CAE8598382.1"/>
    <property type="molecule type" value="Genomic_DNA"/>
</dbReference>
<accession>A0A813EJI1</accession>